<dbReference type="OrthoDB" id="3214502at2759"/>
<reference evidence="1" key="1">
    <citation type="submission" date="2020-11" db="EMBL/GenBank/DDBJ databases">
        <authorList>
            <consortium name="DOE Joint Genome Institute"/>
            <person name="Ahrendt S."/>
            <person name="Riley R."/>
            <person name="Andreopoulos W."/>
            <person name="Labutti K."/>
            <person name="Pangilinan J."/>
            <person name="Ruiz-Duenas F.J."/>
            <person name="Barrasa J.M."/>
            <person name="Sanchez-Garcia M."/>
            <person name="Camarero S."/>
            <person name="Miyauchi S."/>
            <person name="Serrano A."/>
            <person name="Linde D."/>
            <person name="Babiker R."/>
            <person name="Drula E."/>
            <person name="Ayuso-Fernandez I."/>
            <person name="Pacheco R."/>
            <person name="Padilla G."/>
            <person name="Ferreira P."/>
            <person name="Barriuso J."/>
            <person name="Kellner H."/>
            <person name="Castanera R."/>
            <person name="Alfaro M."/>
            <person name="Ramirez L."/>
            <person name="Pisabarro A.G."/>
            <person name="Kuo A."/>
            <person name="Tritt A."/>
            <person name="Lipzen A."/>
            <person name="He G."/>
            <person name="Yan M."/>
            <person name="Ng V."/>
            <person name="Cullen D."/>
            <person name="Martin F."/>
            <person name="Rosso M.-N."/>
            <person name="Henrissat B."/>
            <person name="Hibbett D."/>
            <person name="Martinez A.T."/>
            <person name="Grigoriev I.V."/>
        </authorList>
    </citation>
    <scope>NUCLEOTIDE SEQUENCE</scope>
    <source>
        <strain evidence="1">ATCC 90797</strain>
    </source>
</reference>
<dbReference type="AlphaFoldDB" id="A0A9P5ZRW3"/>
<accession>A0A9P5ZRW3</accession>
<dbReference type="EMBL" id="MU154635">
    <property type="protein sequence ID" value="KAF9490696.1"/>
    <property type="molecule type" value="Genomic_DNA"/>
</dbReference>
<sequence>HPPTWFHLGSNQRCGESSGARARHESIQRNRAADLQVGERYANMYYTFAFLLQHHRPELPFVVSYDITCQWSKSIIAHLKTLLLMVWLHLTAEMVLFAVPKLCMCSYMRHCQQNYLLNYLPEVERMDGEEGIEQLWVNIGVTA</sequence>
<keyword evidence="2" id="KW-1185">Reference proteome</keyword>
<evidence type="ECO:0000313" key="2">
    <source>
        <dbReference type="Proteomes" id="UP000807025"/>
    </source>
</evidence>
<gene>
    <name evidence="1" type="ORF">BDN71DRAFT_1344224</name>
</gene>
<proteinExistence type="predicted"/>
<name>A0A9P5ZRW3_PLEER</name>
<dbReference type="Pfam" id="PF18758">
    <property type="entry name" value="KDZ"/>
    <property type="match status" value="1"/>
</dbReference>
<feature type="non-terminal residue" evidence="1">
    <location>
        <position position="1"/>
    </location>
</feature>
<comment type="caution">
    <text evidence="1">The sequence shown here is derived from an EMBL/GenBank/DDBJ whole genome shotgun (WGS) entry which is preliminary data.</text>
</comment>
<protein>
    <submittedName>
        <fullName evidence="1">Uncharacterized protein</fullName>
    </submittedName>
</protein>
<organism evidence="1 2">
    <name type="scientific">Pleurotus eryngii</name>
    <name type="common">Boletus of the steppes</name>
    <dbReference type="NCBI Taxonomy" id="5323"/>
    <lineage>
        <taxon>Eukaryota</taxon>
        <taxon>Fungi</taxon>
        <taxon>Dikarya</taxon>
        <taxon>Basidiomycota</taxon>
        <taxon>Agaricomycotina</taxon>
        <taxon>Agaricomycetes</taxon>
        <taxon>Agaricomycetidae</taxon>
        <taxon>Agaricales</taxon>
        <taxon>Pleurotineae</taxon>
        <taxon>Pleurotaceae</taxon>
        <taxon>Pleurotus</taxon>
    </lineage>
</organism>
<dbReference type="Proteomes" id="UP000807025">
    <property type="component" value="Unassembled WGS sequence"/>
</dbReference>
<feature type="non-terminal residue" evidence="1">
    <location>
        <position position="143"/>
    </location>
</feature>
<evidence type="ECO:0000313" key="1">
    <source>
        <dbReference type="EMBL" id="KAF9490696.1"/>
    </source>
</evidence>
<dbReference type="InterPro" id="IPR040521">
    <property type="entry name" value="KDZ"/>
</dbReference>